<dbReference type="Proteomes" id="UP000541033">
    <property type="component" value="Unassembled WGS sequence"/>
</dbReference>
<keyword evidence="1" id="KW-0175">Coiled coil</keyword>
<feature type="transmembrane region" description="Helical" evidence="2">
    <location>
        <begin position="6"/>
        <end position="24"/>
    </location>
</feature>
<keyword evidence="2" id="KW-0472">Membrane</keyword>
<sequence length="128" mass="14115">MSTATYIFGIIAAVAALTVVVELLRRNRLRERHAVWWITGGILGLIIAIFPSIVDWAAGIAGVEVPTNLVFFVSIALLVLICVQHSSELTTLEDKTRRLNEESALLTMRVRALEDQLNAPLTDTSDKE</sequence>
<dbReference type="InterPro" id="IPR019277">
    <property type="entry name" value="DUF2304"/>
</dbReference>
<keyword evidence="2" id="KW-1133">Transmembrane helix</keyword>
<evidence type="ECO:0000256" key="2">
    <source>
        <dbReference type="SAM" id="Phobius"/>
    </source>
</evidence>
<evidence type="ECO:0000313" key="4">
    <source>
        <dbReference type="Proteomes" id="UP000541033"/>
    </source>
</evidence>
<organism evidence="3 4">
    <name type="scientific">Lysinibacter cavernae</name>
    <dbReference type="NCBI Taxonomy" id="1640652"/>
    <lineage>
        <taxon>Bacteria</taxon>
        <taxon>Bacillati</taxon>
        <taxon>Actinomycetota</taxon>
        <taxon>Actinomycetes</taxon>
        <taxon>Micrococcales</taxon>
        <taxon>Microbacteriaceae</taxon>
        <taxon>Lysinibacter</taxon>
    </lineage>
</organism>
<accession>A0A7X5R3T5</accession>
<dbReference type="EMBL" id="JAAMOX010000003">
    <property type="protein sequence ID" value="NIH55096.1"/>
    <property type="molecule type" value="Genomic_DNA"/>
</dbReference>
<comment type="caution">
    <text evidence="3">The sequence shown here is derived from an EMBL/GenBank/DDBJ whole genome shotgun (WGS) entry which is preliminary data.</text>
</comment>
<evidence type="ECO:0000313" key="3">
    <source>
        <dbReference type="EMBL" id="NIH55096.1"/>
    </source>
</evidence>
<evidence type="ECO:0008006" key="5">
    <source>
        <dbReference type="Google" id="ProtNLM"/>
    </source>
</evidence>
<dbReference type="Pfam" id="PF10066">
    <property type="entry name" value="DUF2304"/>
    <property type="match status" value="1"/>
</dbReference>
<gene>
    <name evidence="3" type="ORF">FHX76_003011</name>
</gene>
<proteinExistence type="predicted"/>
<evidence type="ECO:0000256" key="1">
    <source>
        <dbReference type="SAM" id="Coils"/>
    </source>
</evidence>
<protein>
    <recommendedName>
        <fullName evidence="5">DUF2304 domain-containing protein</fullName>
    </recommendedName>
</protein>
<feature type="transmembrane region" description="Helical" evidence="2">
    <location>
        <begin position="65"/>
        <end position="83"/>
    </location>
</feature>
<feature type="transmembrane region" description="Helical" evidence="2">
    <location>
        <begin position="36"/>
        <end position="59"/>
    </location>
</feature>
<name>A0A7X5R3T5_9MICO</name>
<keyword evidence="4" id="KW-1185">Reference proteome</keyword>
<keyword evidence="2" id="KW-0812">Transmembrane</keyword>
<feature type="coiled-coil region" evidence="1">
    <location>
        <begin position="82"/>
        <end position="116"/>
    </location>
</feature>
<reference evidence="3 4" key="1">
    <citation type="submission" date="2020-02" db="EMBL/GenBank/DDBJ databases">
        <title>Sequencing the genomes of 1000 actinobacteria strains.</title>
        <authorList>
            <person name="Klenk H.-P."/>
        </authorList>
    </citation>
    <scope>NUCLEOTIDE SEQUENCE [LARGE SCALE GENOMIC DNA]</scope>
    <source>
        <strain evidence="3 4">DSM 27960</strain>
    </source>
</reference>
<dbReference type="RefSeq" id="WP_167152005.1">
    <property type="nucleotide sequence ID" value="NZ_JAAMOX010000003.1"/>
</dbReference>
<dbReference type="AlphaFoldDB" id="A0A7X5R3T5"/>